<evidence type="ECO:0000313" key="7">
    <source>
        <dbReference type="Proteomes" id="UP001153148"/>
    </source>
</evidence>
<evidence type="ECO:0000313" key="6">
    <source>
        <dbReference type="EMBL" id="CAG2067397.1"/>
    </source>
</evidence>
<feature type="non-terminal residue" evidence="6">
    <location>
        <position position="178"/>
    </location>
</feature>
<evidence type="ECO:0000256" key="4">
    <source>
        <dbReference type="ARBA" id="ARBA00022840"/>
    </source>
</evidence>
<accession>A0ABN7PJY3</accession>
<evidence type="ECO:0000256" key="2">
    <source>
        <dbReference type="ARBA" id="ARBA00022801"/>
    </source>
</evidence>
<evidence type="ECO:0000256" key="3">
    <source>
        <dbReference type="ARBA" id="ARBA00022806"/>
    </source>
</evidence>
<dbReference type="SUPFAM" id="SSF52540">
    <property type="entry name" value="P-loop containing nucleoside triphosphate hydrolases"/>
    <property type="match status" value="1"/>
</dbReference>
<name>A0ABN7PJY3_TIMPD</name>
<dbReference type="CDD" id="cd18787">
    <property type="entry name" value="SF2_C_DEAD"/>
    <property type="match status" value="1"/>
</dbReference>
<keyword evidence="7" id="KW-1185">Reference proteome</keyword>
<dbReference type="PANTHER" id="PTHR47959:SF8">
    <property type="entry name" value="RNA HELICASE"/>
    <property type="match status" value="1"/>
</dbReference>
<dbReference type="PANTHER" id="PTHR47959">
    <property type="entry name" value="ATP-DEPENDENT RNA HELICASE RHLE-RELATED"/>
    <property type="match status" value="1"/>
</dbReference>
<keyword evidence="1" id="KW-0547">Nucleotide-binding</keyword>
<protein>
    <recommendedName>
        <fullName evidence="5">Helicase C-terminal domain-containing protein</fullName>
    </recommendedName>
</protein>
<evidence type="ECO:0000259" key="5">
    <source>
        <dbReference type="PROSITE" id="PS51194"/>
    </source>
</evidence>
<dbReference type="Gene3D" id="3.40.50.300">
    <property type="entry name" value="P-loop containing nucleotide triphosphate hydrolases"/>
    <property type="match status" value="1"/>
</dbReference>
<dbReference type="Pfam" id="PF00271">
    <property type="entry name" value="Helicase_C"/>
    <property type="match status" value="1"/>
</dbReference>
<gene>
    <name evidence="6" type="ORF">TPAB3V08_LOCUS14340</name>
</gene>
<comment type="caution">
    <text evidence="6">The sequence shown here is derived from an EMBL/GenBank/DDBJ whole genome shotgun (WGS) entry which is preliminary data.</text>
</comment>
<reference evidence="6" key="1">
    <citation type="submission" date="2021-03" db="EMBL/GenBank/DDBJ databases">
        <authorList>
            <person name="Tran Van P."/>
        </authorList>
    </citation>
    <scope>NUCLEOTIDE SEQUENCE</scope>
</reference>
<evidence type="ECO:0000256" key="1">
    <source>
        <dbReference type="ARBA" id="ARBA00022741"/>
    </source>
</evidence>
<dbReference type="Proteomes" id="UP001153148">
    <property type="component" value="Unassembled WGS sequence"/>
</dbReference>
<dbReference type="InterPro" id="IPR001650">
    <property type="entry name" value="Helicase_C-like"/>
</dbReference>
<keyword evidence="3" id="KW-0347">Helicase</keyword>
<dbReference type="EMBL" id="CAJPIN010068328">
    <property type="protein sequence ID" value="CAG2067397.1"/>
    <property type="molecule type" value="Genomic_DNA"/>
</dbReference>
<dbReference type="InterPro" id="IPR027417">
    <property type="entry name" value="P-loop_NTPase"/>
</dbReference>
<organism evidence="6 7">
    <name type="scientific">Timema podura</name>
    <name type="common">Walking stick</name>
    <dbReference type="NCBI Taxonomy" id="61482"/>
    <lineage>
        <taxon>Eukaryota</taxon>
        <taxon>Metazoa</taxon>
        <taxon>Ecdysozoa</taxon>
        <taxon>Arthropoda</taxon>
        <taxon>Hexapoda</taxon>
        <taxon>Insecta</taxon>
        <taxon>Pterygota</taxon>
        <taxon>Neoptera</taxon>
        <taxon>Polyneoptera</taxon>
        <taxon>Phasmatodea</taxon>
        <taxon>Timematodea</taxon>
        <taxon>Timematoidea</taxon>
        <taxon>Timematidae</taxon>
        <taxon>Timema</taxon>
    </lineage>
</organism>
<dbReference type="SMART" id="SM00490">
    <property type="entry name" value="HELICc"/>
    <property type="match status" value="1"/>
</dbReference>
<dbReference type="InterPro" id="IPR050079">
    <property type="entry name" value="DEAD_box_RNA_helicase"/>
</dbReference>
<proteinExistence type="predicted"/>
<dbReference type="PROSITE" id="PS51194">
    <property type="entry name" value="HELICASE_CTER"/>
    <property type="match status" value="1"/>
</dbReference>
<keyword evidence="4" id="KW-0067">ATP-binding</keyword>
<keyword evidence="2" id="KW-0378">Hydrolase</keyword>
<sequence length="178" mass="20122">ILDRVGITNTYIYSNLDPSARKINAAKFQNAKVSVLIVTDIAARGIDIPQLDNVINYNFPAKPKLFVHRVGRCARAGRSGVAYSLLSGDEYAYLLDLHLFLGRPLNLYTDIQASDKQGDFPDGAIGQIPRALLEEEHCELLSWHDEHTELICTNIKDMRSIKNFDFTSNIRQLQLQFE</sequence>
<feature type="non-terminal residue" evidence="6">
    <location>
        <position position="1"/>
    </location>
</feature>
<feature type="domain" description="Helicase C-terminal" evidence="5">
    <location>
        <begin position="1"/>
        <end position="117"/>
    </location>
</feature>